<keyword evidence="1 4" id="KW-0808">Transferase</keyword>
<dbReference type="PANTHER" id="PTHR43877:SF2">
    <property type="entry name" value="AMINOALKYLPHOSPHONATE N-ACETYLTRANSFERASE-RELATED"/>
    <property type="match status" value="1"/>
</dbReference>
<dbReference type="EC" id="2.3.1.-" evidence="4"/>
<dbReference type="InterPro" id="IPR000182">
    <property type="entry name" value="GNAT_dom"/>
</dbReference>
<evidence type="ECO:0000313" key="4">
    <source>
        <dbReference type="EMBL" id="MCG9970445.1"/>
    </source>
</evidence>
<organism evidence="4 5">
    <name type="scientific">Christiangramia crocea</name>
    <dbReference type="NCBI Taxonomy" id="2904124"/>
    <lineage>
        <taxon>Bacteria</taxon>
        <taxon>Pseudomonadati</taxon>
        <taxon>Bacteroidota</taxon>
        <taxon>Flavobacteriia</taxon>
        <taxon>Flavobacteriales</taxon>
        <taxon>Flavobacteriaceae</taxon>
        <taxon>Christiangramia</taxon>
    </lineage>
</organism>
<evidence type="ECO:0000313" key="5">
    <source>
        <dbReference type="Proteomes" id="UP001139344"/>
    </source>
</evidence>
<accession>A0A9X1UUE9</accession>
<dbReference type="InterPro" id="IPR050832">
    <property type="entry name" value="Bact_Acetyltransf"/>
</dbReference>
<gene>
    <name evidence="4" type="ORF">LU635_02255</name>
</gene>
<dbReference type="PROSITE" id="PS51186">
    <property type="entry name" value="GNAT"/>
    <property type="match status" value="1"/>
</dbReference>
<keyword evidence="5" id="KW-1185">Reference proteome</keyword>
<protein>
    <submittedName>
        <fullName evidence="4">GNAT family N-acetyltransferase</fullName>
        <ecNumber evidence="4">2.3.1.-</ecNumber>
    </submittedName>
</protein>
<dbReference type="CDD" id="cd04301">
    <property type="entry name" value="NAT_SF"/>
    <property type="match status" value="1"/>
</dbReference>
<reference evidence="4" key="1">
    <citation type="submission" date="2021-12" db="EMBL/GenBank/DDBJ databases">
        <title>Description of Gramella crocea sp. nov., a new bacterium isolated from activated sludge.</title>
        <authorList>
            <person name="Zhang X."/>
        </authorList>
    </citation>
    <scope>NUCLEOTIDE SEQUENCE</scope>
    <source>
        <strain evidence="4">YB25</strain>
    </source>
</reference>
<keyword evidence="2 4" id="KW-0012">Acyltransferase</keyword>
<dbReference type="PANTHER" id="PTHR43877">
    <property type="entry name" value="AMINOALKYLPHOSPHONATE N-ACETYLTRANSFERASE-RELATED-RELATED"/>
    <property type="match status" value="1"/>
</dbReference>
<dbReference type="EMBL" id="JAJSON010000007">
    <property type="protein sequence ID" value="MCG9970445.1"/>
    <property type="molecule type" value="Genomic_DNA"/>
</dbReference>
<feature type="domain" description="N-acetyltransferase" evidence="3">
    <location>
        <begin position="94"/>
        <end position="248"/>
    </location>
</feature>
<dbReference type="InterPro" id="IPR016181">
    <property type="entry name" value="Acyl_CoA_acyltransferase"/>
</dbReference>
<dbReference type="SUPFAM" id="SSF55729">
    <property type="entry name" value="Acyl-CoA N-acyltransferases (Nat)"/>
    <property type="match status" value="1"/>
</dbReference>
<evidence type="ECO:0000256" key="2">
    <source>
        <dbReference type="ARBA" id="ARBA00023315"/>
    </source>
</evidence>
<name>A0A9X1UUE9_9FLAO</name>
<evidence type="ECO:0000256" key="1">
    <source>
        <dbReference type="ARBA" id="ARBA00022679"/>
    </source>
</evidence>
<dbReference type="Proteomes" id="UP001139344">
    <property type="component" value="Unassembled WGS sequence"/>
</dbReference>
<dbReference type="GO" id="GO:0016747">
    <property type="term" value="F:acyltransferase activity, transferring groups other than amino-acyl groups"/>
    <property type="evidence" value="ECO:0007669"/>
    <property type="project" value="InterPro"/>
</dbReference>
<dbReference type="Gene3D" id="3.40.630.30">
    <property type="match status" value="1"/>
</dbReference>
<sequence>MGEFKKLVAEDFQILDRDSKFFDLRVAQLKRNILEVKSLNEILASLKEAEVDLAYYMTDEFLKEIQIQKFYQIKLVEKRILLTKDLSLDSKIHPNISEYNESEPSSDLLELALMAGQQTRFNTDPNFSPDLYKKLFSRWIEKSVSGEMASHVLVYKIEERIVGFVSLRTDREKPHVVLLAVHPDFEGRGIAFMLLSAAERIFLDLGFTEISGATLLNNKKALSVYKRHGSQREKIEYVYHFWKNKIDE</sequence>
<dbReference type="AlphaFoldDB" id="A0A9X1UUE9"/>
<dbReference type="RefSeq" id="WP_240095761.1">
    <property type="nucleotide sequence ID" value="NZ_JAJSON010000007.1"/>
</dbReference>
<proteinExistence type="predicted"/>
<dbReference type="Pfam" id="PF00583">
    <property type="entry name" value="Acetyltransf_1"/>
    <property type="match status" value="1"/>
</dbReference>
<evidence type="ECO:0000259" key="3">
    <source>
        <dbReference type="PROSITE" id="PS51186"/>
    </source>
</evidence>
<comment type="caution">
    <text evidence="4">The sequence shown here is derived from an EMBL/GenBank/DDBJ whole genome shotgun (WGS) entry which is preliminary data.</text>
</comment>